<gene>
    <name evidence="1" type="ORF">F5148DRAFT_1148437</name>
</gene>
<organism evidence="1 2">
    <name type="scientific">Russula earlei</name>
    <dbReference type="NCBI Taxonomy" id="71964"/>
    <lineage>
        <taxon>Eukaryota</taxon>
        <taxon>Fungi</taxon>
        <taxon>Dikarya</taxon>
        <taxon>Basidiomycota</taxon>
        <taxon>Agaricomycotina</taxon>
        <taxon>Agaricomycetes</taxon>
        <taxon>Russulales</taxon>
        <taxon>Russulaceae</taxon>
        <taxon>Russula</taxon>
    </lineage>
</organism>
<name>A0ACC0UCB6_9AGAM</name>
<dbReference type="EMBL" id="JAGFNK010000068">
    <property type="protein sequence ID" value="KAI9509276.1"/>
    <property type="molecule type" value="Genomic_DNA"/>
</dbReference>
<keyword evidence="2" id="KW-1185">Reference proteome</keyword>
<dbReference type="Proteomes" id="UP001207468">
    <property type="component" value="Unassembled WGS sequence"/>
</dbReference>
<sequence length="139" mass="15926">MLPNGQYIITNVGLDQMAGQSPTPPTPKPIVGTDRFQVWNVSHIRDDRYFLTIHLFITRSNNNLVWSYLPPDIIGTQWILEPTLEGDDTYSIIDSDILPGRPAHLWTLREEDTQVALELREGPEPGPNQIWRFQFFVGP</sequence>
<comment type="caution">
    <text evidence="1">The sequence shown here is derived from an EMBL/GenBank/DDBJ whole genome shotgun (WGS) entry which is preliminary data.</text>
</comment>
<evidence type="ECO:0000313" key="2">
    <source>
        <dbReference type="Proteomes" id="UP001207468"/>
    </source>
</evidence>
<evidence type="ECO:0000313" key="1">
    <source>
        <dbReference type="EMBL" id="KAI9509276.1"/>
    </source>
</evidence>
<reference evidence="1" key="1">
    <citation type="submission" date="2021-03" db="EMBL/GenBank/DDBJ databases">
        <title>Evolutionary priming and transition to the ectomycorrhizal habit in an iconic lineage of mushroom-forming fungi: is preadaptation a requirement?</title>
        <authorList>
            <consortium name="DOE Joint Genome Institute"/>
            <person name="Looney B.P."/>
            <person name="Miyauchi S."/>
            <person name="Morin E."/>
            <person name="Drula E."/>
            <person name="Courty P.E."/>
            <person name="Chicoki N."/>
            <person name="Fauchery L."/>
            <person name="Kohler A."/>
            <person name="Kuo A."/>
            <person name="LaButti K."/>
            <person name="Pangilinan J."/>
            <person name="Lipzen A."/>
            <person name="Riley R."/>
            <person name="Andreopoulos W."/>
            <person name="He G."/>
            <person name="Johnson J."/>
            <person name="Barry K.W."/>
            <person name="Grigoriev I.V."/>
            <person name="Nagy L."/>
            <person name="Hibbett D."/>
            <person name="Henrissat B."/>
            <person name="Matheny P.B."/>
            <person name="Labbe J."/>
            <person name="Martin A.F."/>
        </authorList>
    </citation>
    <scope>NUCLEOTIDE SEQUENCE</scope>
    <source>
        <strain evidence="1">BPL698</strain>
    </source>
</reference>
<proteinExistence type="predicted"/>
<accession>A0ACC0UCB6</accession>
<protein>
    <submittedName>
        <fullName evidence="1">Uncharacterized protein</fullName>
    </submittedName>
</protein>